<dbReference type="AlphaFoldDB" id="A0A1F5JS14"/>
<feature type="transmembrane region" description="Helical" evidence="1">
    <location>
        <begin position="62"/>
        <end position="83"/>
    </location>
</feature>
<feature type="transmembrane region" description="Helical" evidence="1">
    <location>
        <begin position="20"/>
        <end position="41"/>
    </location>
</feature>
<sequence length="97" mass="10442">MDLGPDAAGLTQIEEVFTNVISVMVGLAFIVLVVMLVLAGFKYLTSGGEPKAVQQAHQTVTWALLGVVFMALAWLLLQLIHAFTGIDVTIFNAKILQ</sequence>
<organism evidence="2 3">
    <name type="scientific">Candidatus Daviesbacteria bacterium RIFCSPHIGHO2_02_FULL_36_13</name>
    <dbReference type="NCBI Taxonomy" id="1797768"/>
    <lineage>
        <taxon>Bacteria</taxon>
        <taxon>Candidatus Daviesiibacteriota</taxon>
    </lineage>
</organism>
<keyword evidence="1" id="KW-1133">Transmembrane helix</keyword>
<evidence type="ECO:0000313" key="2">
    <source>
        <dbReference type="EMBL" id="OGE31393.1"/>
    </source>
</evidence>
<comment type="caution">
    <text evidence="2">The sequence shown here is derived from an EMBL/GenBank/DDBJ whole genome shotgun (WGS) entry which is preliminary data.</text>
</comment>
<dbReference type="Proteomes" id="UP000176902">
    <property type="component" value="Unassembled WGS sequence"/>
</dbReference>
<dbReference type="Pfam" id="PF18895">
    <property type="entry name" value="T4SS_pilin"/>
    <property type="match status" value="1"/>
</dbReference>
<evidence type="ECO:0000256" key="1">
    <source>
        <dbReference type="SAM" id="Phobius"/>
    </source>
</evidence>
<dbReference type="InterPro" id="IPR043993">
    <property type="entry name" value="T4SS_pilin"/>
</dbReference>
<proteinExistence type="predicted"/>
<dbReference type="STRING" id="1797768.A3C59_03005"/>
<evidence type="ECO:0000313" key="3">
    <source>
        <dbReference type="Proteomes" id="UP000176902"/>
    </source>
</evidence>
<keyword evidence="1" id="KW-0812">Transmembrane</keyword>
<dbReference type="EMBL" id="MFCV01000040">
    <property type="protein sequence ID" value="OGE31393.1"/>
    <property type="molecule type" value="Genomic_DNA"/>
</dbReference>
<name>A0A1F5JS14_9BACT</name>
<accession>A0A1F5JS14</accession>
<keyword evidence="1" id="KW-0472">Membrane</keyword>
<reference evidence="2 3" key="1">
    <citation type="journal article" date="2016" name="Nat. Commun.">
        <title>Thousands of microbial genomes shed light on interconnected biogeochemical processes in an aquifer system.</title>
        <authorList>
            <person name="Anantharaman K."/>
            <person name="Brown C.T."/>
            <person name="Hug L.A."/>
            <person name="Sharon I."/>
            <person name="Castelle C.J."/>
            <person name="Probst A.J."/>
            <person name="Thomas B.C."/>
            <person name="Singh A."/>
            <person name="Wilkins M.J."/>
            <person name="Karaoz U."/>
            <person name="Brodie E.L."/>
            <person name="Williams K.H."/>
            <person name="Hubbard S.S."/>
            <person name="Banfield J.F."/>
        </authorList>
    </citation>
    <scope>NUCLEOTIDE SEQUENCE [LARGE SCALE GENOMIC DNA]</scope>
</reference>
<protein>
    <submittedName>
        <fullName evidence="2">Uncharacterized protein</fullName>
    </submittedName>
</protein>
<gene>
    <name evidence="2" type="ORF">A3C59_03005</name>
</gene>